<gene>
    <name evidence="1" type="ORF">CDL12_24785</name>
</gene>
<dbReference type="OrthoDB" id="1737433at2759"/>
<dbReference type="EMBL" id="NKXS01005814">
    <property type="protein sequence ID" value="PIN02698.1"/>
    <property type="molecule type" value="Genomic_DNA"/>
</dbReference>
<reference evidence="2" key="1">
    <citation type="journal article" date="2018" name="Gigascience">
        <title>Genome assembly of the Pink Ipe (Handroanthus impetiginosus, Bignoniaceae), a highly valued, ecologically keystone Neotropical timber forest tree.</title>
        <authorList>
            <person name="Silva-Junior O.B."/>
            <person name="Grattapaglia D."/>
            <person name="Novaes E."/>
            <person name="Collevatti R.G."/>
        </authorList>
    </citation>
    <scope>NUCLEOTIDE SEQUENCE [LARGE SCALE GENOMIC DNA]</scope>
    <source>
        <strain evidence="2">cv. UFG-1</strain>
    </source>
</reference>
<comment type="caution">
    <text evidence="1">The sequence shown here is derived from an EMBL/GenBank/DDBJ whole genome shotgun (WGS) entry which is preliminary data.</text>
</comment>
<protein>
    <submittedName>
        <fullName evidence="1">Uncharacterized protein</fullName>
    </submittedName>
</protein>
<proteinExistence type="predicted"/>
<evidence type="ECO:0000313" key="2">
    <source>
        <dbReference type="Proteomes" id="UP000231279"/>
    </source>
</evidence>
<name>A0A2G9GBK3_9LAMI</name>
<dbReference type="PANTHER" id="PTHR33325:SF5">
    <property type="entry name" value="TRANSCRIPTION FACTOR INTERACTOR AND REGULATOR CCHC(ZN) FAMILY"/>
    <property type="match status" value="1"/>
</dbReference>
<keyword evidence="2" id="KW-1185">Reference proteome</keyword>
<accession>A0A2G9GBK3</accession>
<organism evidence="1 2">
    <name type="scientific">Handroanthus impetiginosus</name>
    <dbReference type="NCBI Taxonomy" id="429701"/>
    <lineage>
        <taxon>Eukaryota</taxon>
        <taxon>Viridiplantae</taxon>
        <taxon>Streptophyta</taxon>
        <taxon>Embryophyta</taxon>
        <taxon>Tracheophyta</taxon>
        <taxon>Spermatophyta</taxon>
        <taxon>Magnoliopsida</taxon>
        <taxon>eudicotyledons</taxon>
        <taxon>Gunneridae</taxon>
        <taxon>Pentapetalae</taxon>
        <taxon>asterids</taxon>
        <taxon>lamiids</taxon>
        <taxon>Lamiales</taxon>
        <taxon>Bignoniaceae</taxon>
        <taxon>Crescentiina</taxon>
        <taxon>Tabebuia alliance</taxon>
        <taxon>Handroanthus</taxon>
    </lineage>
</organism>
<evidence type="ECO:0000313" key="1">
    <source>
        <dbReference type="EMBL" id="PIN02698.1"/>
    </source>
</evidence>
<sequence length="154" mass="18133">MKENEASKLDKAKVMIFLRHNLDEGLKTGYLTIKDPLELWNNLKERYYHQKMMISSKTCYDLMHLRLQDFKFISFKKYLELISCLLVAEQNNELLIKNHEIRPTESTPFPEVNATIHNNFEKYQNHGCGHSLGRECGRRPNNYHSHGGHSPPFQ</sequence>
<dbReference type="PANTHER" id="PTHR33325">
    <property type="entry name" value="ZINC FINGER, CCHC-TYPE-RELATED"/>
    <property type="match status" value="1"/>
</dbReference>
<dbReference type="Proteomes" id="UP000231279">
    <property type="component" value="Unassembled WGS sequence"/>
</dbReference>
<dbReference type="AlphaFoldDB" id="A0A2G9GBK3"/>